<reference evidence="3 4" key="1">
    <citation type="submission" date="2020-08" db="EMBL/GenBank/DDBJ databases">
        <title>Genomic Encyclopedia of Type Strains, Phase III (KMG-III): the genomes of soil and plant-associated and newly described type strains.</title>
        <authorList>
            <person name="Whitman W."/>
        </authorList>
    </citation>
    <scope>NUCLEOTIDE SEQUENCE [LARGE SCALE GENOMIC DNA]</scope>
    <source>
        <strain evidence="3 4">CECT 7744</strain>
    </source>
</reference>
<keyword evidence="1" id="KW-1133">Transmembrane helix</keyword>
<feature type="transmembrane region" description="Helical" evidence="1">
    <location>
        <begin position="142"/>
        <end position="161"/>
    </location>
</feature>
<keyword evidence="1" id="KW-0472">Membrane</keyword>
<dbReference type="Pfam" id="PF13386">
    <property type="entry name" value="DsbD_2"/>
    <property type="match status" value="1"/>
</dbReference>
<accession>A0A7W5ETH9</accession>
<name>A0A7W5ETH9_9GAMM</name>
<protein>
    <recommendedName>
        <fullName evidence="2">Urease accessory protein UreH-like transmembrane domain-containing protein</fullName>
    </recommendedName>
</protein>
<evidence type="ECO:0000313" key="3">
    <source>
        <dbReference type="EMBL" id="MBB3231167.1"/>
    </source>
</evidence>
<evidence type="ECO:0000256" key="1">
    <source>
        <dbReference type="SAM" id="Phobius"/>
    </source>
</evidence>
<evidence type="ECO:0000259" key="2">
    <source>
        <dbReference type="Pfam" id="PF13386"/>
    </source>
</evidence>
<feature type="transmembrane region" description="Helical" evidence="1">
    <location>
        <begin position="173"/>
        <end position="194"/>
    </location>
</feature>
<dbReference type="Proteomes" id="UP000518892">
    <property type="component" value="Unassembled WGS sequence"/>
</dbReference>
<feature type="transmembrane region" description="Helical" evidence="1">
    <location>
        <begin position="206"/>
        <end position="224"/>
    </location>
</feature>
<dbReference type="RefSeq" id="WP_183383641.1">
    <property type="nucleotide sequence ID" value="NZ_JACHXR010000004.1"/>
</dbReference>
<keyword evidence="4" id="KW-1185">Reference proteome</keyword>
<feature type="transmembrane region" description="Helical" evidence="1">
    <location>
        <begin position="85"/>
        <end position="106"/>
    </location>
</feature>
<organism evidence="3 4">
    <name type="scientific">Halomonas stenophila</name>
    <dbReference type="NCBI Taxonomy" id="795312"/>
    <lineage>
        <taxon>Bacteria</taxon>
        <taxon>Pseudomonadati</taxon>
        <taxon>Pseudomonadota</taxon>
        <taxon>Gammaproteobacteria</taxon>
        <taxon>Oceanospirillales</taxon>
        <taxon>Halomonadaceae</taxon>
        <taxon>Halomonas</taxon>
    </lineage>
</organism>
<dbReference type="EMBL" id="JACHXR010000004">
    <property type="protein sequence ID" value="MBB3231167.1"/>
    <property type="molecule type" value="Genomic_DNA"/>
</dbReference>
<keyword evidence="1" id="KW-0812">Transmembrane</keyword>
<evidence type="ECO:0000313" key="4">
    <source>
        <dbReference type="Proteomes" id="UP000518892"/>
    </source>
</evidence>
<sequence>MDPTDLSLPPLAAAFVFGLLGGAHCIGMCGGIMSALTFAVPPSMRQPSRLAGLLLGYNLGRISSYMIAGALVALLGSVLNHALDGIALVLRILAAVMLILMALYIADWWKGLLRVEALGRFLWRRIEPVGRRLIPVVKVPQAFALGSIWGWMPCGLIYSMLAWSLAVAEPLRAAAMMGAFGFGTLPVVLATGVAARRVSLWIRHPATRTMAALLIIAFAIWQLWHLQSMTGMDDIAGGMTSSHHGWPLRGPSVTIAGCADPSASISCLRLGARGASSWIV</sequence>
<dbReference type="AlphaFoldDB" id="A0A7W5ETH9"/>
<gene>
    <name evidence="3" type="ORF">FHR97_002019</name>
</gene>
<comment type="caution">
    <text evidence="3">The sequence shown here is derived from an EMBL/GenBank/DDBJ whole genome shotgun (WGS) entry which is preliminary data.</text>
</comment>
<dbReference type="InterPro" id="IPR039447">
    <property type="entry name" value="UreH-like_TM_dom"/>
</dbReference>
<feature type="transmembrane region" description="Helical" evidence="1">
    <location>
        <begin position="12"/>
        <end position="41"/>
    </location>
</feature>
<dbReference type="PANTHER" id="PTHR42208">
    <property type="entry name" value="HEAVY METAL TRANSPORTER-RELATED"/>
    <property type="match status" value="1"/>
</dbReference>
<feature type="domain" description="Urease accessory protein UreH-like transmembrane" evidence="2">
    <location>
        <begin position="13"/>
        <end position="221"/>
    </location>
</feature>
<proteinExistence type="predicted"/>
<dbReference type="PANTHER" id="PTHR42208:SF1">
    <property type="entry name" value="HEAVY METAL TRANSPORTER"/>
    <property type="match status" value="1"/>
</dbReference>